<dbReference type="EMBL" id="JAENHO010000012">
    <property type="protein sequence ID" value="MBL7259677.1"/>
    <property type="molecule type" value="Genomic_DNA"/>
</dbReference>
<evidence type="ECO:0000313" key="3">
    <source>
        <dbReference type="Proteomes" id="UP000598996"/>
    </source>
</evidence>
<sequence>MNVIRAEWTKLRTTPGPAWLLLATAAVSVATGVALSAVDTRLALSGVYVGQIPLAVLSVVIISSEYSTGLIRTTLTAVPSRWPVLVAKALVLTAAVAVTGSLAVLATLLITGSGQAFLSQASARAVFHLILIALLSLGTASLTRDSAVAIGTVLALLYLPPLLTQLITNPVLRRLLDQFAPMTAHPAILALWSATALSAGTLMVRRRDT</sequence>
<name>A0ABS1VZ00_9ACTN</name>
<keyword evidence="1" id="KW-0812">Transmembrane</keyword>
<dbReference type="Proteomes" id="UP000598996">
    <property type="component" value="Unassembled WGS sequence"/>
</dbReference>
<reference evidence="2 3" key="1">
    <citation type="submission" date="2021-01" db="EMBL/GenBank/DDBJ databases">
        <title>Actinoplanes sp. nov. LDG1-01 isolated from lichen.</title>
        <authorList>
            <person name="Saeng-In P."/>
            <person name="Phongsopitanun W."/>
            <person name="Kanchanasin P."/>
            <person name="Yuki M."/>
            <person name="Kudo T."/>
            <person name="Ohkuma M."/>
            <person name="Tanasupawat S."/>
        </authorList>
    </citation>
    <scope>NUCLEOTIDE SEQUENCE [LARGE SCALE GENOMIC DNA]</scope>
    <source>
        <strain evidence="2 3">LDG1-01</strain>
    </source>
</reference>
<feature type="transmembrane region" description="Helical" evidence="1">
    <location>
        <begin position="116"/>
        <end position="135"/>
    </location>
</feature>
<keyword evidence="1" id="KW-0472">Membrane</keyword>
<proteinExistence type="predicted"/>
<organism evidence="2 3">
    <name type="scientific">Paractinoplanes lichenicola</name>
    <dbReference type="NCBI Taxonomy" id="2802976"/>
    <lineage>
        <taxon>Bacteria</taxon>
        <taxon>Bacillati</taxon>
        <taxon>Actinomycetota</taxon>
        <taxon>Actinomycetes</taxon>
        <taxon>Micromonosporales</taxon>
        <taxon>Micromonosporaceae</taxon>
        <taxon>Paractinoplanes</taxon>
    </lineage>
</organism>
<feature type="transmembrane region" description="Helical" evidence="1">
    <location>
        <begin position="46"/>
        <end position="64"/>
    </location>
</feature>
<feature type="transmembrane region" description="Helical" evidence="1">
    <location>
        <begin position="147"/>
        <end position="167"/>
    </location>
</feature>
<accession>A0ABS1VZ00</accession>
<keyword evidence="1" id="KW-1133">Transmembrane helix</keyword>
<feature type="transmembrane region" description="Helical" evidence="1">
    <location>
        <begin position="85"/>
        <end position="110"/>
    </location>
</feature>
<comment type="caution">
    <text evidence="2">The sequence shown here is derived from an EMBL/GenBank/DDBJ whole genome shotgun (WGS) entry which is preliminary data.</text>
</comment>
<evidence type="ECO:0000256" key="1">
    <source>
        <dbReference type="SAM" id="Phobius"/>
    </source>
</evidence>
<evidence type="ECO:0000313" key="2">
    <source>
        <dbReference type="EMBL" id="MBL7259677.1"/>
    </source>
</evidence>
<gene>
    <name evidence="2" type="ORF">JKJ07_35705</name>
</gene>
<protein>
    <submittedName>
        <fullName evidence="2">ABC transporter permease</fullName>
    </submittedName>
</protein>
<keyword evidence="3" id="KW-1185">Reference proteome</keyword>
<feature type="transmembrane region" description="Helical" evidence="1">
    <location>
        <begin position="187"/>
        <end position="204"/>
    </location>
</feature>